<dbReference type="EMBL" id="BMAO01035978">
    <property type="protein sequence ID" value="GFR07292.1"/>
    <property type="molecule type" value="Genomic_DNA"/>
</dbReference>
<dbReference type="AlphaFoldDB" id="A0A8X6GMD8"/>
<comment type="caution">
    <text evidence="2">The sequence shown here is derived from an EMBL/GenBank/DDBJ whole genome shotgun (WGS) entry which is preliminary data.</text>
</comment>
<evidence type="ECO:0000313" key="3">
    <source>
        <dbReference type="Proteomes" id="UP000887116"/>
    </source>
</evidence>
<evidence type="ECO:0000313" key="2">
    <source>
        <dbReference type="EMBL" id="GFR07292.1"/>
    </source>
</evidence>
<feature type="compositionally biased region" description="Basic and acidic residues" evidence="1">
    <location>
        <begin position="108"/>
        <end position="119"/>
    </location>
</feature>
<dbReference type="Proteomes" id="UP000887116">
    <property type="component" value="Unassembled WGS sequence"/>
</dbReference>
<organism evidence="2 3">
    <name type="scientific">Trichonephila clavata</name>
    <name type="common">Joro spider</name>
    <name type="synonym">Nephila clavata</name>
    <dbReference type="NCBI Taxonomy" id="2740835"/>
    <lineage>
        <taxon>Eukaryota</taxon>
        <taxon>Metazoa</taxon>
        <taxon>Ecdysozoa</taxon>
        <taxon>Arthropoda</taxon>
        <taxon>Chelicerata</taxon>
        <taxon>Arachnida</taxon>
        <taxon>Araneae</taxon>
        <taxon>Araneomorphae</taxon>
        <taxon>Entelegynae</taxon>
        <taxon>Araneoidea</taxon>
        <taxon>Nephilidae</taxon>
        <taxon>Trichonephila</taxon>
    </lineage>
</organism>
<feature type="compositionally biased region" description="Basic and acidic residues" evidence="1">
    <location>
        <begin position="86"/>
        <end position="98"/>
    </location>
</feature>
<protein>
    <submittedName>
        <fullName evidence="2">Uncharacterized protein</fullName>
    </submittedName>
</protein>
<gene>
    <name evidence="2" type="ORF">TNCT_237681</name>
</gene>
<accession>A0A8X6GMD8</accession>
<feature type="region of interest" description="Disordered" evidence="1">
    <location>
        <begin position="86"/>
        <end position="119"/>
    </location>
</feature>
<evidence type="ECO:0000256" key="1">
    <source>
        <dbReference type="SAM" id="MobiDB-lite"/>
    </source>
</evidence>
<name>A0A8X6GMD8_TRICU</name>
<reference evidence="2" key="1">
    <citation type="submission" date="2020-07" db="EMBL/GenBank/DDBJ databases">
        <title>Multicomponent nature underlies the extraordinary mechanical properties of spider dragline silk.</title>
        <authorList>
            <person name="Kono N."/>
            <person name="Nakamura H."/>
            <person name="Mori M."/>
            <person name="Yoshida Y."/>
            <person name="Ohtoshi R."/>
            <person name="Malay A.D."/>
            <person name="Moran D.A.P."/>
            <person name="Tomita M."/>
            <person name="Numata K."/>
            <person name="Arakawa K."/>
        </authorList>
    </citation>
    <scope>NUCLEOTIDE SEQUENCE</scope>
</reference>
<sequence>MVLSKEKWDINTGAKITLDDGRYFNTLIKHHTSKGSFSQAQASLRPEHQEISVQQGLLKGMSWPRVRGSALSGADAVPRLRNHLRDEEKERHWSHECSEASIAGSLPKEVEGLHDGSVM</sequence>
<dbReference type="OrthoDB" id="10429518at2759"/>
<proteinExistence type="predicted"/>
<keyword evidence="3" id="KW-1185">Reference proteome</keyword>